<gene>
    <name evidence="1" type="ORF">N310_02437</name>
</gene>
<protein>
    <submittedName>
        <fullName evidence="1">Uncharacterized protein</fullName>
    </submittedName>
</protein>
<dbReference type="Proteomes" id="UP000053537">
    <property type="component" value="Unassembled WGS sequence"/>
</dbReference>
<name>A0A091NHG0_9PASS</name>
<organism evidence="1 2">
    <name type="scientific">Acanthisitta chloris</name>
    <name type="common">rifleman</name>
    <dbReference type="NCBI Taxonomy" id="57068"/>
    <lineage>
        <taxon>Eukaryota</taxon>
        <taxon>Metazoa</taxon>
        <taxon>Chordata</taxon>
        <taxon>Craniata</taxon>
        <taxon>Vertebrata</taxon>
        <taxon>Euteleostomi</taxon>
        <taxon>Archelosauria</taxon>
        <taxon>Archosauria</taxon>
        <taxon>Dinosauria</taxon>
        <taxon>Saurischia</taxon>
        <taxon>Theropoda</taxon>
        <taxon>Coelurosauria</taxon>
        <taxon>Aves</taxon>
        <taxon>Neognathae</taxon>
        <taxon>Neoaves</taxon>
        <taxon>Telluraves</taxon>
        <taxon>Australaves</taxon>
        <taxon>Passeriformes</taxon>
        <taxon>Acanthisittidae</taxon>
        <taxon>Acanthisitta</taxon>
    </lineage>
</organism>
<evidence type="ECO:0000313" key="2">
    <source>
        <dbReference type="Proteomes" id="UP000053537"/>
    </source>
</evidence>
<sequence>AQGCIMEFELSVLSFSISFKVSTHIGSATGTEEHVVLALSVSSRLCFNTGVFEALGEAFLGCVVACTAWLGKRRLLRSSLWGLLIGNSTLVSLARSVFFFSTFTEGDNCLGEATCKCELTVD</sequence>
<keyword evidence="2" id="KW-1185">Reference proteome</keyword>
<proteinExistence type="predicted"/>
<accession>A0A091NHG0</accession>
<reference evidence="1 2" key="1">
    <citation type="submission" date="2014-04" db="EMBL/GenBank/DDBJ databases">
        <title>Genome evolution of avian class.</title>
        <authorList>
            <person name="Zhang G."/>
            <person name="Li C."/>
        </authorList>
    </citation>
    <scope>NUCLEOTIDE SEQUENCE [LARGE SCALE GENOMIC DNA]</scope>
    <source>
        <strain evidence="1">BGI_N310</strain>
    </source>
</reference>
<feature type="non-terminal residue" evidence="1">
    <location>
        <position position="122"/>
    </location>
</feature>
<dbReference type="AlphaFoldDB" id="A0A091NHG0"/>
<dbReference type="EMBL" id="KK847073">
    <property type="protein sequence ID" value="KFP88457.1"/>
    <property type="molecule type" value="Genomic_DNA"/>
</dbReference>
<feature type="non-terminal residue" evidence="1">
    <location>
        <position position="1"/>
    </location>
</feature>
<evidence type="ECO:0000313" key="1">
    <source>
        <dbReference type="EMBL" id="KFP88457.1"/>
    </source>
</evidence>